<protein>
    <submittedName>
        <fullName evidence="4">Putative phosphoglycerate mutase</fullName>
    </submittedName>
</protein>
<feature type="active site" description="Tele-phosphohistidine intermediate" evidence="2">
    <location>
        <position position="12"/>
    </location>
</feature>
<evidence type="ECO:0000256" key="1">
    <source>
        <dbReference type="ARBA" id="ARBA00022801"/>
    </source>
</evidence>
<evidence type="ECO:0000313" key="4">
    <source>
        <dbReference type="EMBL" id="TDQ59036.1"/>
    </source>
</evidence>
<keyword evidence="5" id="KW-1185">Reference proteome</keyword>
<dbReference type="AlphaFoldDB" id="A0A4R6VAV7"/>
<dbReference type="PANTHER" id="PTHR46517">
    <property type="entry name" value="FRUCTOSE-2,6-BISPHOSPHATASE TIGAR"/>
    <property type="match status" value="1"/>
</dbReference>
<dbReference type="GO" id="GO:0004331">
    <property type="term" value="F:fructose-2,6-bisphosphate 2-phosphatase activity"/>
    <property type="evidence" value="ECO:0007669"/>
    <property type="project" value="TreeGrafter"/>
</dbReference>
<dbReference type="InterPro" id="IPR051695">
    <property type="entry name" value="Phosphoglycerate_Mutase"/>
</dbReference>
<dbReference type="PANTHER" id="PTHR46517:SF1">
    <property type="entry name" value="FRUCTOSE-2,6-BISPHOSPHATASE TIGAR"/>
    <property type="match status" value="1"/>
</dbReference>
<feature type="binding site" evidence="3">
    <location>
        <begin position="11"/>
        <end position="18"/>
    </location>
    <ligand>
        <name>substrate</name>
    </ligand>
</feature>
<comment type="caution">
    <text evidence="4">The sequence shown here is derived from an EMBL/GenBank/DDBJ whole genome shotgun (WGS) entry which is preliminary data.</text>
</comment>
<dbReference type="InterPro" id="IPR029033">
    <property type="entry name" value="His_PPase_superfam"/>
</dbReference>
<feature type="binding site" evidence="3">
    <location>
        <position position="61"/>
    </location>
    <ligand>
        <name>substrate</name>
    </ligand>
</feature>
<name>A0A4R6VAV7_9PAST</name>
<gene>
    <name evidence="4" type="ORF">EDC45_0828</name>
</gene>
<dbReference type="Pfam" id="PF00300">
    <property type="entry name" value="His_Phos_1"/>
    <property type="match status" value="1"/>
</dbReference>
<reference evidence="4 5" key="1">
    <citation type="submission" date="2019-03" db="EMBL/GenBank/DDBJ databases">
        <title>Genomic Encyclopedia of Type Strains, Phase IV (KMG-IV): sequencing the most valuable type-strain genomes for metagenomic binning, comparative biology and taxonomic classification.</title>
        <authorList>
            <person name="Goeker M."/>
        </authorList>
    </citation>
    <scope>NUCLEOTIDE SEQUENCE [LARGE SCALE GENOMIC DNA]</scope>
    <source>
        <strain evidence="4 5">DSM 28403</strain>
    </source>
</reference>
<dbReference type="OrthoDB" id="9781415at2"/>
<dbReference type="SMART" id="SM00855">
    <property type="entry name" value="PGAM"/>
    <property type="match status" value="1"/>
</dbReference>
<dbReference type="RefSeq" id="WP_133543733.1">
    <property type="nucleotide sequence ID" value="NZ_SNYQ01000002.1"/>
</dbReference>
<dbReference type="SUPFAM" id="SSF53254">
    <property type="entry name" value="Phosphoglycerate mutase-like"/>
    <property type="match status" value="1"/>
</dbReference>
<dbReference type="GO" id="GO:0005829">
    <property type="term" value="C:cytosol"/>
    <property type="evidence" value="ECO:0007669"/>
    <property type="project" value="TreeGrafter"/>
</dbReference>
<evidence type="ECO:0000256" key="3">
    <source>
        <dbReference type="PIRSR" id="PIRSR613078-2"/>
    </source>
</evidence>
<dbReference type="Gene3D" id="3.40.50.1240">
    <property type="entry name" value="Phosphoglycerate mutase-like"/>
    <property type="match status" value="1"/>
</dbReference>
<accession>A0A4R6VAV7</accession>
<dbReference type="EMBL" id="SNYQ01000002">
    <property type="protein sequence ID" value="TDQ59036.1"/>
    <property type="molecule type" value="Genomic_DNA"/>
</dbReference>
<dbReference type="Proteomes" id="UP000295657">
    <property type="component" value="Unassembled WGS sequence"/>
</dbReference>
<sequence>MKKELTFYLIRHGRTVWNEEGLMQGWGDSPLTEAGIRGARLTGKALAQVPFAAAYSSCLQRTIDTTEHILADRDVPRFQHKGLNEHYFGRWEGQRISQLRELEEFQQMLNAPLDYKAQTNGGETWDKLAQRSMQAMRDIIRVHQQGNILIVSHGHTLRLLMALFGGASWQNHREEGNSVSMLNTSINMVRYIQHRDKSQGDFYVEKLNDVAHLSEA</sequence>
<evidence type="ECO:0000313" key="5">
    <source>
        <dbReference type="Proteomes" id="UP000295657"/>
    </source>
</evidence>
<dbReference type="InterPro" id="IPR013078">
    <property type="entry name" value="His_Pase_superF_clade-1"/>
</dbReference>
<feature type="active site" description="Proton donor/acceptor" evidence="2">
    <location>
        <position position="85"/>
    </location>
</feature>
<dbReference type="GO" id="GO:0045820">
    <property type="term" value="P:negative regulation of glycolytic process"/>
    <property type="evidence" value="ECO:0007669"/>
    <property type="project" value="TreeGrafter"/>
</dbReference>
<dbReference type="GO" id="GO:0043456">
    <property type="term" value="P:regulation of pentose-phosphate shunt"/>
    <property type="evidence" value="ECO:0007669"/>
    <property type="project" value="TreeGrafter"/>
</dbReference>
<keyword evidence="1" id="KW-0378">Hydrolase</keyword>
<proteinExistence type="predicted"/>
<evidence type="ECO:0000256" key="2">
    <source>
        <dbReference type="PIRSR" id="PIRSR613078-1"/>
    </source>
</evidence>
<dbReference type="CDD" id="cd07067">
    <property type="entry name" value="HP_PGM_like"/>
    <property type="match status" value="1"/>
</dbReference>
<organism evidence="4 5">
    <name type="scientific">Mesocricetibacter intestinalis</name>
    <dbReference type="NCBI Taxonomy" id="1521930"/>
    <lineage>
        <taxon>Bacteria</taxon>
        <taxon>Pseudomonadati</taxon>
        <taxon>Pseudomonadota</taxon>
        <taxon>Gammaproteobacteria</taxon>
        <taxon>Pasteurellales</taxon>
        <taxon>Pasteurellaceae</taxon>
        <taxon>Mesocricetibacter</taxon>
    </lineage>
</organism>